<evidence type="ECO:0000256" key="5">
    <source>
        <dbReference type="ARBA" id="ARBA00023163"/>
    </source>
</evidence>
<dbReference type="Proteomes" id="UP000218165">
    <property type="component" value="Chromosome"/>
</dbReference>
<dbReference type="EMBL" id="CP023563">
    <property type="protein sequence ID" value="ATG50585.1"/>
    <property type="molecule type" value="Genomic_DNA"/>
</dbReference>
<dbReference type="PRINTS" id="PR00035">
    <property type="entry name" value="HTHGNTR"/>
</dbReference>
<evidence type="ECO:0000259" key="7">
    <source>
        <dbReference type="PROSITE" id="PS50949"/>
    </source>
</evidence>
<dbReference type="Gene3D" id="1.10.10.10">
    <property type="entry name" value="Winged helix-like DNA-binding domain superfamily/Winged helix DNA-binding domain"/>
    <property type="match status" value="1"/>
</dbReference>
<sequence>MPTPNPVRPRVRVSRRRGRRSSRSWSRTVRFSRAGGMPRSLPGNGPMGQGQSCFTGSVTPETVPLRTLLALLGDPPAVGRSDWLSARIAALVGEGRLTPGARLPSERMLAAELGFSRGTVVRALDAAGERGVLRARQGSGRTVRGPSAPGPVESLTARSAPLAPGAVDLRATVLPPHPELGSAAAEAAARLAEDPAWGSAPADGIPELIEQICGHYARRGLPTEPRQIVVTNGAVSGLHLAVRSMTARGARVGTENPGYPNSARVITAAHRRAMPIDLAADHAGSIVQAVSSGALAAAVLTPDFHNPTGRLLGAEDRVRLLRAAARTGTPLIIDETLAGINWHRTPAPPPTAGEGATTLLVGSLSKSLWAGLRIGWVRTSEDIADALSHLRLGVDLGMPPLEQRIAARLMPTMTADGVPHCHEHITSSWELVAETLAELLSHWTWTAPEGGLSLWVTGTRLPAPELVFRAGERGVALHPGALFSPLGTGWPHALRLPFSGRAAPLRRALEVLAELEG</sequence>
<reference evidence="9" key="1">
    <citation type="submission" date="2017-09" db="EMBL/GenBank/DDBJ databases">
        <title>Brachybacterium sp. VM2412.</title>
        <authorList>
            <person name="Tak E.J."/>
            <person name="Bae J.-W."/>
        </authorList>
    </citation>
    <scope>NUCLEOTIDE SEQUENCE [LARGE SCALE GENOMIC DNA]</scope>
    <source>
        <strain evidence="9">VM2412</strain>
    </source>
</reference>
<evidence type="ECO:0000313" key="9">
    <source>
        <dbReference type="Proteomes" id="UP000218165"/>
    </source>
</evidence>
<evidence type="ECO:0000256" key="2">
    <source>
        <dbReference type="ARBA" id="ARBA00022898"/>
    </source>
</evidence>
<evidence type="ECO:0000256" key="3">
    <source>
        <dbReference type="ARBA" id="ARBA00023015"/>
    </source>
</evidence>
<organism evidence="8 9">
    <name type="scientific">Brachybacterium vulturis</name>
    <dbReference type="NCBI Taxonomy" id="2017484"/>
    <lineage>
        <taxon>Bacteria</taxon>
        <taxon>Bacillati</taxon>
        <taxon>Actinomycetota</taxon>
        <taxon>Actinomycetes</taxon>
        <taxon>Micrococcales</taxon>
        <taxon>Dermabacteraceae</taxon>
        <taxon>Brachybacterium</taxon>
    </lineage>
</organism>
<dbReference type="InterPro" id="IPR036388">
    <property type="entry name" value="WH-like_DNA-bd_sf"/>
</dbReference>
<feature type="compositionally biased region" description="Basic residues" evidence="6">
    <location>
        <begin position="9"/>
        <end position="22"/>
    </location>
</feature>
<keyword evidence="3" id="KW-0805">Transcription regulation</keyword>
<keyword evidence="2" id="KW-0663">Pyridoxal phosphate</keyword>
<evidence type="ECO:0000313" key="8">
    <source>
        <dbReference type="EMBL" id="ATG50585.1"/>
    </source>
</evidence>
<dbReference type="InterPro" id="IPR000524">
    <property type="entry name" value="Tscrpt_reg_HTH_GntR"/>
</dbReference>
<dbReference type="CDD" id="cd07377">
    <property type="entry name" value="WHTH_GntR"/>
    <property type="match status" value="1"/>
</dbReference>
<dbReference type="InterPro" id="IPR036390">
    <property type="entry name" value="WH_DNA-bd_sf"/>
</dbReference>
<protein>
    <recommendedName>
        <fullName evidence="7">HTH gntR-type domain-containing protein</fullName>
    </recommendedName>
</protein>
<evidence type="ECO:0000256" key="4">
    <source>
        <dbReference type="ARBA" id="ARBA00023125"/>
    </source>
</evidence>
<evidence type="ECO:0000256" key="6">
    <source>
        <dbReference type="SAM" id="MobiDB-lite"/>
    </source>
</evidence>
<dbReference type="PANTHER" id="PTHR46577">
    <property type="entry name" value="HTH-TYPE TRANSCRIPTIONAL REGULATORY PROTEIN GABR"/>
    <property type="match status" value="1"/>
</dbReference>
<evidence type="ECO:0000256" key="1">
    <source>
        <dbReference type="ARBA" id="ARBA00005384"/>
    </source>
</evidence>
<dbReference type="Gene3D" id="3.40.640.10">
    <property type="entry name" value="Type I PLP-dependent aspartate aminotransferase-like (Major domain)"/>
    <property type="match status" value="1"/>
</dbReference>
<accession>A0A291GK65</accession>
<comment type="similarity">
    <text evidence="1">In the C-terminal section; belongs to the class-I pyridoxal-phosphate-dependent aminotransferase family.</text>
</comment>
<dbReference type="SMART" id="SM00345">
    <property type="entry name" value="HTH_GNTR"/>
    <property type="match status" value="1"/>
</dbReference>
<gene>
    <name evidence="8" type="ORF">CFK38_02910</name>
</gene>
<name>A0A291GK65_9MICO</name>
<keyword evidence="9" id="KW-1185">Reference proteome</keyword>
<dbReference type="OrthoDB" id="199743at2"/>
<keyword evidence="5" id="KW-0804">Transcription</keyword>
<feature type="domain" description="HTH gntR-type" evidence="7">
    <location>
        <begin position="78"/>
        <end position="146"/>
    </location>
</feature>
<dbReference type="InterPro" id="IPR015424">
    <property type="entry name" value="PyrdxlP-dep_Trfase"/>
</dbReference>
<dbReference type="Pfam" id="PF00392">
    <property type="entry name" value="GntR"/>
    <property type="match status" value="1"/>
</dbReference>
<dbReference type="Pfam" id="PF00155">
    <property type="entry name" value="Aminotran_1_2"/>
    <property type="match status" value="1"/>
</dbReference>
<dbReference type="KEGG" id="brz:CFK38_02910"/>
<keyword evidence="4" id="KW-0238">DNA-binding</keyword>
<dbReference type="AlphaFoldDB" id="A0A291GK65"/>
<dbReference type="GO" id="GO:0030170">
    <property type="term" value="F:pyridoxal phosphate binding"/>
    <property type="evidence" value="ECO:0007669"/>
    <property type="project" value="InterPro"/>
</dbReference>
<dbReference type="InterPro" id="IPR051446">
    <property type="entry name" value="HTH_trans_reg/aminotransferase"/>
</dbReference>
<dbReference type="InterPro" id="IPR015421">
    <property type="entry name" value="PyrdxlP-dep_Trfase_major"/>
</dbReference>
<dbReference type="SUPFAM" id="SSF46785">
    <property type="entry name" value="Winged helix' DNA-binding domain"/>
    <property type="match status" value="1"/>
</dbReference>
<proteinExistence type="inferred from homology"/>
<dbReference type="InterPro" id="IPR004839">
    <property type="entry name" value="Aminotransferase_I/II_large"/>
</dbReference>
<dbReference type="CDD" id="cd00609">
    <property type="entry name" value="AAT_like"/>
    <property type="match status" value="1"/>
</dbReference>
<feature type="compositionally biased region" description="Low complexity" evidence="6">
    <location>
        <begin position="23"/>
        <end position="33"/>
    </location>
</feature>
<dbReference type="SUPFAM" id="SSF53383">
    <property type="entry name" value="PLP-dependent transferases"/>
    <property type="match status" value="1"/>
</dbReference>
<dbReference type="PANTHER" id="PTHR46577:SF1">
    <property type="entry name" value="HTH-TYPE TRANSCRIPTIONAL REGULATORY PROTEIN GABR"/>
    <property type="match status" value="1"/>
</dbReference>
<dbReference type="GO" id="GO:0003700">
    <property type="term" value="F:DNA-binding transcription factor activity"/>
    <property type="evidence" value="ECO:0007669"/>
    <property type="project" value="InterPro"/>
</dbReference>
<feature type="region of interest" description="Disordered" evidence="6">
    <location>
        <begin position="1"/>
        <end position="49"/>
    </location>
</feature>
<dbReference type="GO" id="GO:0003677">
    <property type="term" value="F:DNA binding"/>
    <property type="evidence" value="ECO:0007669"/>
    <property type="project" value="UniProtKB-KW"/>
</dbReference>
<dbReference type="PROSITE" id="PS50949">
    <property type="entry name" value="HTH_GNTR"/>
    <property type="match status" value="1"/>
</dbReference>